<keyword evidence="2" id="KW-1185">Reference proteome</keyword>
<name>A0A4R6ZNI7_9LIST</name>
<gene>
    <name evidence="1" type="ORF">DFP96_10316</name>
</gene>
<evidence type="ECO:0000313" key="2">
    <source>
        <dbReference type="Proteomes" id="UP000295558"/>
    </source>
</evidence>
<accession>A0A4R6ZNI7</accession>
<protein>
    <submittedName>
        <fullName evidence="1">Uncharacterized protein</fullName>
    </submittedName>
</protein>
<evidence type="ECO:0000313" key="1">
    <source>
        <dbReference type="EMBL" id="TDR53922.1"/>
    </source>
</evidence>
<dbReference type="EMBL" id="SNZK01000003">
    <property type="protein sequence ID" value="TDR53922.1"/>
    <property type="molecule type" value="Genomic_DNA"/>
</dbReference>
<comment type="caution">
    <text evidence="1">The sequence shown here is derived from an EMBL/GenBank/DDBJ whole genome shotgun (WGS) entry which is preliminary data.</text>
</comment>
<dbReference type="Proteomes" id="UP000295558">
    <property type="component" value="Unassembled WGS sequence"/>
</dbReference>
<organism evidence="1 2">
    <name type="scientific">Listeria rocourtiae</name>
    <dbReference type="NCBI Taxonomy" id="647910"/>
    <lineage>
        <taxon>Bacteria</taxon>
        <taxon>Bacillati</taxon>
        <taxon>Bacillota</taxon>
        <taxon>Bacilli</taxon>
        <taxon>Bacillales</taxon>
        <taxon>Listeriaceae</taxon>
        <taxon>Listeria</taxon>
    </lineage>
</organism>
<dbReference type="AlphaFoldDB" id="A0A4R6ZNI7"/>
<proteinExistence type="predicted"/>
<sequence length="187" mass="21659">MSKIYELYYEAYDELEDNISWGDANYIEHPEERIGLFNTRQDAETVSDLIGVGGIGIRELSALVEENAETFIDRKFDFEYTHHVNVTYTKRLYTLNTEMAELSVCSKGSTHKNSVDVYAPYGKRINVHLYCCTETRDEINQSKFDFEYQLSQAGFLIKEVNNALVQGNNVSHQRVKKALTQIFEMRD</sequence>
<dbReference type="RefSeq" id="WP_036073963.1">
    <property type="nucleotide sequence ID" value="NZ_SNZK01000003.1"/>
</dbReference>
<dbReference type="STRING" id="1265846.PROCOU_16904"/>
<reference evidence="1 2" key="1">
    <citation type="submission" date="2019-03" db="EMBL/GenBank/DDBJ databases">
        <title>Genomic Encyclopedia of Type Strains, Phase III (KMG-III): the genomes of soil and plant-associated and newly described type strains.</title>
        <authorList>
            <person name="Whitman W."/>
        </authorList>
    </citation>
    <scope>NUCLEOTIDE SEQUENCE [LARGE SCALE GENOMIC DNA]</scope>
    <source>
        <strain evidence="1 2">CECT 7972</strain>
    </source>
</reference>